<keyword evidence="4" id="KW-0732">Signal</keyword>
<evidence type="ECO:0000256" key="3">
    <source>
        <dbReference type="ARBA" id="ARBA00022525"/>
    </source>
</evidence>
<sequence length="249" mass="28006">MLSAGADAHSQSPAGVRSMRGFLVRGRHRGATELVRKSRNVGKTRVASLDRVRNDTIRQRFGVATIAAKLREARLRWYGHVLRANDDTVCKIGLNLEVPGRRPRGRPKQRWLDTLRLDLKIAGLFPKENIEFAESVTEDQSTLLKEVFNKHASFDEVGEMIEAVEAKSPELAKKMRAVLDKNCARLEGLSPEAIGYSKKVIHYVTQIMCNLSLGKEFCCKQAEHLHDDFKNLPASDQAALKKMNPDIDF</sequence>
<accession>A0A3P8CAM0</accession>
<evidence type="ECO:0000256" key="5">
    <source>
        <dbReference type="ARBA" id="ARBA00023054"/>
    </source>
</evidence>
<dbReference type="GO" id="GO:0005576">
    <property type="term" value="C:extracellular region"/>
    <property type="evidence" value="ECO:0007669"/>
    <property type="project" value="UniProtKB-SubCell"/>
</dbReference>
<evidence type="ECO:0000313" key="9">
    <source>
        <dbReference type="WBParaSite" id="HPBE_0001047601-mRNA-1"/>
    </source>
</evidence>
<dbReference type="Proteomes" id="UP000050761">
    <property type="component" value="Unassembled WGS sequence"/>
</dbReference>
<proteinExistence type="inferred from homology"/>
<dbReference type="PANTHER" id="PTHR46238">
    <property type="entry name" value="REVERSE TRANSCRIPTASE DOMAIN-CONTAINING PROTEIN"/>
    <property type="match status" value="1"/>
</dbReference>
<dbReference type="EMBL" id="UZAH01026775">
    <property type="protein sequence ID" value="VDO85208.1"/>
    <property type="molecule type" value="Genomic_DNA"/>
</dbReference>
<keyword evidence="8" id="KW-1185">Reference proteome</keyword>
<dbReference type="Pfam" id="PF05823">
    <property type="entry name" value="Gp-FAR-1"/>
    <property type="match status" value="1"/>
</dbReference>
<dbReference type="AlphaFoldDB" id="A0A183FRK5"/>
<evidence type="ECO:0000256" key="6">
    <source>
        <dbReference type="ARBA" id="ARBA00023121"/>
    </source>
</evidence>
<evidence type="ECO:0000256" key="4">
    <source>
        <dbReference type="ARBA" id="ARBA00022729"/>
    </source>
</evidence>
<gene>
    <name evidence="7" type="ORF">HPBE_LOCUS10477</name>
</gene>
<name>A0A183FRK5_HELPZ</name>
<comment type="subcellular location">
    <subcellularLocation>
        <location evidence="1">Secreted</location>
    </subcellularLocation>
</comment>
<comment type="similarity">
    <text evidence="2">Belongs to the fatty-acid and retinol-binding protein (FARBP) family.</text>
</comment>
<organism evidence="8 9">
    <name type="scientific">Heligmosomoides polygyrus</name>
    <name type="common">Parasitic roundworm</name>
    <dbReference type="NCBI Taxonomy" id="6339"/>
    <lineage>
        <taxon>Eukaryota</taxon>
        <taxon>Metazoa</taxon>
        <taxon>Ecdysozoa</taxon>
        <taxon>Nematoda</taxon>
        <taxon>Chromadorea</taxon>
        <taxon>Rhabditida</taxon>
        <taxon>Rhabditina</taxon>
        <taxon>Rhabditomorpha</taxon>
        <taxon>Strongyloidea</taxon>
        <taxon>Heligmosomidae</taxon>
        <taxon>Heligmosomoides</taxon>
    </lineage>
</organism>
<dbReference type="GO" id="GO:0008289">
    <property type="term" value="F:lipid binding"/>
    <property type="evidence" value="ECO:0007669"/>
    <property type="project" value="UniProtKB-KW"/>
</dbReference>
<evidence type="ECO:0000313" key="7">
    <source>
        <dbReference type="EMBL" id="VDO85208.1"/>
    </source>
</evidence>
<reference evidence="9" key="2">
    <citation type="submission" date="2019-09" db="UniProtKB">
        <authorList>
            <consortium name="WormBaseParasite"/>
        </authorList>
    </citation>
    <scope>IDENTIFICATION</scope>
</reference>
<dbReference type="OrthoDB" id="5856727at2759"/>
<dbReference type="WBParaSite" id="HPBE_0001047601-mRNA-1">
    <property type="protein sequence ID" value="HPBE_0001047601-mRNA-1"/>
    <property type="gene ID" value="HPBE_0001047601"/>
</dbReference>
<dbReference type="Gene3D" id="1.20.120.1100">
    <property type="match status" value="1"/>
</dbReference>
<keyword evidence="3" id="KW-0964">Secreted</keyword>
<evidence type="ECO:0000313" key="8">
    <source>
        <dbReference type="Proteomes" id="UP000050761"/>
    </source>
</evidence>
<keyword evidence="6" id="KW-0446">Lipid-binding</keyword>
<reference evidence="7 8" key="1">
    <citation type="submission" date="2018-11" db="EMBL/GenBank/DDBJ databases">
        <authorList>
            <consortium name="Pathogen Informatics"/>
        </authorList>
    </citation>
    <scope>NUCLEOTIDE SEQUENCE [LARGE SCALE GENOMIC DNA]</scope>
</reference>
<evidence type="ECO:0000256" key="2">
    <source>
        <dbReference type="ARBA" id="ARBA00006648"/>
    </source>
</evidence>
<evidence type="ECO:0000256" key="1">
    <source>
        <dbReference type="ARBA" id="ARBA00004613"/>
    </source>
</evidence>
<dbReference type="InterPro" id="IPR008632">
    <property type="entry name" value="Gp-FAR-1"/>
</dbReference>
<protein>
    <submittedName>
        <fullName evidence="7 9">Uncharacterized protein</fullName>
    </submittedName>
</protein>
<dbReference type="PANTHER" id="PTHR46238:SF8">
    <property type="entry name" value="ENDONUCLEASE_EXONUCLEASE_PHOSPHATASE DOMAIN-CONTAINING PROTEIN"/>
    <property type="match status" value="1"/>
</dbReference>
<accession>A0A183FRK5</accession>
<keyword evidence="5" id="KW-0175">Coiled coil</keyword>